<dbReference type="NCBIfam" id="NF002874">
    <property type="entry name" value="PRK03244.1"/>
    <property type="match status" value="1"/>
</dbReference>
<dbReference type="Gene3D" id="3.90.1150.10">
    <property type="entry name" value="Aspartate Aminotransferase, domain 1"/>
    <property type="match status" value="1"/>
</dbReference>
<evidence type="ECO:0000313" key="7">
    <source>
        <dbReference type="Proteomes" id="UP000244978"/>
    </source>
</evidence>
<dbReference type="NCBIfam" id="NF002325">
    <property type="entry name" value="PRK01278.1"/>
    <property type="match status" value="1"/>
</dbReference>
<dbReference type="InterPro" id="IPR015424">
    <property type="entry name" value="PyrdxlP-dep_Trfase"/>
</dbReference>
<keyword evidence="3 5" id="KW-0808">Transferase</keyword>
<dbReference type="KEGG" id="salc:C2138_04675"/>
<dbReference type="GO" id="GO:0030170">
    <property type="term" value="F:pyridoxal phosphate binding"/>
    <property type="evidence" value="ECO:0007669"/>
    <property type="project" value="InterPro"/>
</dbReference>
<dbReference type="FunFam" id="3.40.640.10:FF:000004">
    <property type="entry name" value="Acetylornithine aminotransferase"/>
    <property type="match status" value="1"/>
</dbReference>
<organism evidence="6 7">
    <name type="scientific">Homoserinimonas hongtaonis</name>
    <dbReference type="NCBI Taxonomy" id="2079791"/>
    <lineage>
        <taxon>Bacteria</taxon>
        <taxon>Bacillati</taxon>
        <taxon>Actinomycetota</taxon>
        <taxon>Actinomycetes</taxon>
        <taxon>Micrococcales</taxon>
        <taxon>Microbacteriaceae</taxon>
        <taxon>Homoserinimonas</taxon>
    </lineage>
</organism>
<feature type="binding site" evidence="5">
    <location>
        <begin position="95"/>
        <end position="96"/>
    </location>
    <ligand>
        <name>pyridoxal 5'-phosphate</name>
        <dbReference type="ChEBI" id="CHEBI:597326"/>
    </ligand>
</feature>
<gene>
    <name evidence="5" type="primary">argD</name>
    <name evidence="6" type="ORF">DF220_13385</name>
</gene>
<dbReference type="GO" id="GO:0005737">
    <property type="term" value="C:cytoplasm"/>
    <property type="evidence" value="ECO:0007669"/>
    <property type="project" value="UniProtKB-SubCell"/>
</dbReference>
<keyword evidence="1 5" id="KW-0032">Aminotransferase</keyword>
<dbReference type="InterPro" id="IPR015421">
    <property type="entry name" value="PyrdxlP-dep_Trfase_major"/>
</dbReference>
<feature type="binding site" evidence="5">
    <location>
        <position position="125"/>
    </location>
    <ligand>
        <name>pyridoxal 5'-phosphate</name>
        <dbReference type="ChEBI" id="CHEBI:597326"/>
    </ligand>
</feature>
<keyword evidence="5" id="KW-0963">Cytoplasm</keyword>
<comment type="pathway">
    <text evidence="5">Amino-acid biosynthesis; L-arginine biosynthesis; N(2)-acetyl-L-ornithine from L-glutamate: step 4/4.</text>
</comment>
<evidence type="ECO:0000256" key="3">
    <source>
        <dbReference type="ARBA" id="ARBA00022679"/>
    </source>
</evidence>
<dbReference type="CDD" id="cd00610">
    <property type="entry name" value="OAT_like"/>
    <property type="match status" value="1"/>
</dbReference>
<dbReference type="PANTHER" id="PTHR11986">
    <property type="entry name" value="AMINOTRANSFERASE CLASS III"/>
    <property type="match status" value="1"/>
</dbReference>
<comment type="cofactor">
    <cofactor evidence="5">
        <name>pyridoxal 5'-phosphate</name>
        <dbReference type="ChEBI" id="CHEBI:597326"/>
    </cofactor>
    <text evidence="5">Binds 1 pyridoxal phosphate per subunit.</text>
</comment>
<evidence type="ECO:0000256" key="2">
    <source>
        <dbReference type="ARBA" id="ARBA00022605"/>
    </source>
</evidence>
<dbReference type="InterPro" id="IPR049704">
    <property type="entry name" value="Aminotrans_3_PPA_site"/>
</dbReference>
<dbReference type="GO" id="GO:0006526">
    <property type="term" value="P:L-arginine biosynthetic process"/>
    <property type="evidence" value="ECO:0007669"/>
    <property type="project" value="UniProtKB-UniRule"/>
</dbReference>
<evidence type="ECO:0000256" key="1">
    <source>
        <dbReference type="ARBA" id="ARBA00022576"/>
    </source>
</evidence>
<comment type="subcellular location">
    <subcellularLocation>
        <location evidence="5">Cytoplasm</location>
    </subcellularLocation>
</comment>
<name>A0A2U1SXT2_9MICO</name>
<proteinExistence type="inferred from homology"/>
<accession>A0A2U1SXT2</accession>
<keyword evidence="7" id="KW-1185">Reference proteome</keyword>
<comment type="miscellaneous">
    <text evidence="5">May also have succinyldiaminopimelate aminotransferase activity, thus carrying out the corresponding step in lysine biosynthesis.</text>
</comment>
<dbReference type="GO" id="GO:0042802">
    <property type="term" value="F:identical protein binding"/>
    <property type="evidence" value="ECO:0007669"/>
    <property type="project" value="TreeGrafter"/>
</dbReference>
<comment type="caution">
    <text evidence="6">The sequence shown here is derived from an EMBL/GenBank/DDBJ whole genome shotgun (WGS) entry which is preliminary data.</text>
</comment>
<dbReference type="PANTHER" id="PTHR11986:SF79">
    <property type="entry name" value="ACETYLORNITHINE AMINOTRANSFERASE, MITOCHONDRIAL"/>
    <property type="match status" value="1"/>
</dbReference>
<dbReference type="AlphaFoldDB" id="A0A2U1SXT2"/>
<dbReference type="GO" id="GO:0003992">
    <property type="term" value="F:N2-acetyl-L-ornithine:2-oxoglutarate 5-aminotransferase activity"/>
    <property type="evidence" value="ECO:0007669"/>
    <property type="project" value="UniProtKB-UniRule"/>
</dbReference>
<evidence type="ECO:0000313" key="6">
    <source>
        <dbReference type="EMBL" id="PWB96402.1"/>
    </source>
</evidence>
<feature type="binding site" evidence="5">
    <location>
        <position position="267"/>
    </location>
    <ligand>
        <name>pyridoxal 5'-phosphate</name>
        <dbReference type="ChEBI" id="CHEBI:597326"/>
    </ligand>
</feature>
<evidence type="ECO:0000256" key="5">
    <source>
        <dbReference type="HAMAP-Rule" id="MF_01107"/>
    </source>
</evidence>
<protein>
    <recommendedName>
        <fullName evidence="5">Acetylornithine aminotransferase</fullName>
        <shortName evidence="5">ACOAT</shortName>
        <ecNumber evidence="5">2.6.1.11</ecNumber>
    </recommendedName>
</protein>
<dbReference type="UniPathway" id="UPA00068">
    <property type="reaction ID" value="UER00109"/>
</dbReference>
<dbReference type="InterPro" id="IPR005814">
    <property type="entry name" value="Aminotrans_3"/>
</dbReference>
<feature type="binding site" evidence="5">
    <location>
        <position position="128"/>
    </location>
    <ligand>
        <name>N(2)-acetyl-L-ornithine</name>
        <dbReference type="ChEBI" id="CHEBI:57805"/>
    </ligand>
</feature>
<comment type="similarity">
    <text evidence="5">Belongs to the class-III pyridoxal-phosphate-dependent aminotransferase family. ArgD subfamily.</text>
</comment>
<keyword evidence="5" id="KW-0055">Arginine biosynthesis</keyword>
<feature type="binding site" evidence="5">
    <location>
        <position position="266"/>
    </location>
    <ligand>
        <name>N(2)-acetyl-L-ornithine</name>
        <dbReference type="ChEBI" id="CHEBI:57805"/>
    </ligand>
</feature>
<dbReference type="EMBL" id="QEEX01000002">
    <property type="protein sequence ID" value="PWB96402.1"/>
    <property type="molecule type" value="Genomic_DNA"/>
</dbReference>
<dbReference type="PIRSF" id="PIRSF000521">
    <property type="entry name" value="Transaminase_4ab_Lys_Orn"/>
    <property type="match status" value="1"/>
</dbReference>
<dbReference type="SUPFAM" id="SSF53383">
    <property type="entry name" value="PLP-dependent transferases"/>
    <property type="match status" value="1"/>
</dbReference>
<feature type="modified residue" description="N6-(pyridoxal phosphate)lysine" evidence="5">
    <location>
        <position position="238"/>
    </location>
</feature>
<keyword evidence="4 5" id="KW-0663">Pyridoxal phosphate</keyword>
<dbReference type="NCBIfam" id="TIGR00707">
    <property type="entry name" value="argD"/>
    <property type="match status" value="1"/>
</dbReference>
<dbReference type="Proteomes" id="UP000244978">
    <property type="component" value="Unassembled WGS sequence"/>
</dbReference>
<comment type="catalytic activity">
    <reaction evidence="5">
        <text>N(2)-acetyl-L-ornithine + 2-oxoglutarate = N-acetyl-L-glutamate 5-semialdehyde + L-glutamate</text>
        <dbReference type="Rhea" id="RHEA:18049"/>
        <dbReference type="ChEBI" id="CHEBI:16810"/>
        <dbReference type="ChEBI" id="CHEBI:29123"/>
        <dbReference type="ChEBI" id="CHEBI:29985"/>
        <dbReference type="ChEBI" id="CHEBI:57805"/>
        <dbReference type="EC" id="2.6.1.11"/>
    </reaction>
</comment>
<sequence length="382" mass="39990">MMGSYAPPLTMLERGEGCYVWDVDGKRYLDFLAGIAVNSLGHGHPAIVAAVTKQVSTLVHVSNYFATPPQLELAERLKRITGAGDAGRVYFGNSGAEAMEAAFKLARLNNDGGRRTRIIALTNAFHGRTMGALSLTGKAAIRAPFEPLLAGVEHIEATVEALEKAIDDTVAAVVFEPIKGEAGVVDLPEGFITRARELTSEHGALLILDEIQTGVGRTGTWFAFEQFGIQPDAVAIAKGIAGGLPISALVTFGEASKLFQRGHHGSTFAGNPLATAAANAVLSEIESASLLDNAKARGEQIRDIVRSLNSPLVAEVRGRGLLIGIGLTSPIAAKVSAAALEAGLIINAANENSIRIAPPLVVGDDELAEFARLFAIALEAAQ</sequence>
<evidence type="ECO:0000256" key="4">
    <source>
        <dbReference type="ARBA" id="ARBA00022898"/>
    </source>
</evidence>
<dbReference type="EC" id="2.6.1.11" evidence="5"/>
<reference evidence="7" key="1">
    <citation type="submission" date="2018-04" db="EMBL/GenBank/DDBJ databases">
        <authorList>
            <person name="Liu S."/>
            <person name="Wang Z."/>
            <person name="Li J."/>
        </authorList>
    </citation>
    <scope>NUCLEOTIDE SEQUENCE [LARGE SCALE GENOMIC DNA]</scope>
    <source>
        <strain evidence="7">S1194</strain>
    </source>
</reference>
<dbReference type="Gene3D" id="3.40.640.10">
    <property type="entry name" value="Type I PLP-dependent aspartate aminotransferase-like (Major domain)"/>
    <property type="match status" value="1"/>
</dbReference>
<dbReference type="PROSITE" id="PS00600">
    <property type="entry name" value="AA_TRANSFER_CLASS_3"/>
    <property type="match status" value="1"/>
</dbReference>
<dbReference type="InterPro" id="IPR050103">
    <property type="entry name" value="Class-III_PLP-dep_AT"/>
</dbReference>
<comment type="subunit">
    <text evidence="5">Homodimer.</text>
</comment>
<keyword evidence="2 5" id="KW-0028">Amino-acid biosynthesis</keyword>
<dbReference type="HAMAP" id="MF_01107">
    <property type="entry name" value="ArgD_aminotrans_3"/>
    <property type="match status" value="1"/>
</dbReference>
<dbReference type="InterPro" id="IPR004636">
    <property type="entry name" value="AcOrn/SuccOrn_fam"/>
</dbReference>
<dbReference type="Pfam" id="PF00202">
    <property type="entry name" value="Aminotran_3"/>
    <property type="match status" value="1"/>
</dbReference>
<dbReference type="OrthoDB" id="9801052at2"/>
<feature type="binding site" evidence="5">
    <location>
        <begin position="209"/>
        <end position="212"/>
    </location>
    <ligand>
        <name>pyridoxal 5'-phosphate</name>
        <dbReference type="ChEBI" id="CHEBI:597326"/>
    </ligand>
</feature>
<dbReference type="InterPro" id="IPR015422">
    <property type="entry name" value="PyrdxlP-dep_Trfase_small"/>
</dbReference>